<dbReference type="AlphaFoldDB" id="A0A8S4NMJ5"/>
<dbReference type="EMBL" id="CAIIXF020000004">
    <property type="protein sequence ID" value="CAH1781484.1"/>
    <property type="molecule type" value="Genomic_DNA"/>
</dbReference>
<keyword evidence="1" id="KW-0472">Membrane</keyword>
<proteinExistence type="predicted"/>
<accession>A0A8S4NMJ5</accession>
<evidence type="ECO:0000313" key="3">
    <source>
        <dbReference type="Proteomes" id="UP000749559"/>
    </source>
</evidence>
<organism evidence="2 3">
    <name type="scientific">Owenia fusiformis</name>
    <name type="common">Polychaete worm</name>
    <dbReference type="NCBI Taxonomy" id="6347"/>
    <lineage>
        <taxon>Eukaryota</taxon>
        <taxon>Metazoa</taxon>
        <taxon>Spiralia</taxon>
        <taxon>Lophotrochozoa</taxon>
        <taxon>Annelida</taxon>
        <taxon>Polychaeta</taxon>
        <taxon>Sedentaria</taxon>
        <taxon>Canalipalpata</taxon>
        <taxon>Sabellida</taxon>
        <taxon>Oweniida</taxon>
        <taxon>Oweniidae</taxon>
        <taxon>Owenia</taxon>
    </lineage>
</organism>
<reference evidence="2" key="1">
    <citation type="submission" date="2022-03" db="EMBL/GenBank/DDBJ databases">
        <authorList>
            <person name="Martin C."/>
        </authorList>
    </citation>
    <scope>NUCLEOTIDE SEQUENCE</scope>
</reference>
<feature type="transmembrane region" description="Helical" evidence="1">
    <location>
        <begin position="20"/>
        <end position="42"/>
    </location>
</feature>
<keyword evidence="1" id="KW-0812">Transmembrane</keyword>
<sequence>MTEKTKPESSLYLDFKTLVMIMVGITAALLGLGIVVVVYVIIRRFRKRHRTSRNVYVDSPNTGSLPQGFSADSFGLSTWGFSRCSSIRSTTVSSTSTYLHPYNMIDESKMIPLPRNVYQNVETIPLRVIHPEDSDN</sequence>
<comment type="caution">
    <text evidence="2">The sequence shown here is derived from an EMBL/GenBank/DDBJ whole genome shotgun (WGS) entry which is preliminary data.</text>
</comment>
<keyword evidence="3" id="KW-1185">Reference proteome</keyword>
<gene>
    <name evidence="2" type="ORF">OFUS_LOCUS8058</name>
</gene>
<dbReference type="Proteomes" id="UP000749559">
    <property type="component" value="Unassembled WGS sequence"/>
</dbReference>
<evidence type="ECO:0000313" key="2">
    <source>
        <dbReference type="EMBL" id="CAH1781484.1"/>
    </source>
</evidence>
<protein>
    <submittedName>
        <fullName evidence="2">Uncharacterized protein</fullName>
    </submittedName>
</protein>
<evidence type="ECO:0000256" key="1">
    <source>
        <dbReference type="SAM" id="Phobius"/>
    </source>
</evidence>
<keyword evidence="1" id="KW-1133">Transmembrane helix</keyword>
<name>A0A8S4NMJ5_OWEFU</name>